<feature type="domain" description="SRCR" evidence="6">
    <location>
        <begin position="363"/>
        <end position="461"/>
    </location>
</feature>
<protein>
    <recommendedName>
        <fullName evidence="6">SRCR domain-containing protein</fullName>
    </recommendedName>
</protein>
<gene>
    <name evidence="7" type="ORF">PMEA_00035474</name>
</gene>
<dbReference type="InterPro" id="IPR001190">
    <property type="entry name" value="SRCR"/>
</dbReference>
<evidence type="ECO:0000256" key="3">
    <source>
        <dbReference type="ARBA" id="ARBA00023157"/>
    </source>
</evidence>
<feature type="domain" description="SRCR" evidence="6">
    <location>
        <begin position="260"/>
        <end position="360"/>
    </location>
</feature>
<evidence type="ECO:0000256" key="5">
    <source>
        <dbReference type="PROSITE-ProRule" id="PRU00196"/>
    </source>
</evidence>
<dbReference type="AlphaFoldDB" id="A0AAU9XZ88"/>
<dbReference type="Proteomes" id="UP001159428">
    <property type="component" value="Unassembled WGS sequence"/>
</dbReference>
<feature type="disulfide bond" evidence="5">
    <location>
        <begin position="285"/>
        <end position="349"/>
    </location>
</feature>
<feature type="disulfide bond" evidence="5">
    <location>
        <begin position="635"/>
        <end position="645"/>
    </location>
</feature>
<keyword evidence="2" id="KW-0677">Repeat</keyword>
<dbReference type="SMART" id="SM00202">
    <property type="entry name" value="SR"/>
    <property type="match status" value="9"/>
</dbReference>
<comment type="caution">
    <text evidence="7">The sequence shown here is derived from an EMBL/GenBank/DDBJ whole genome shotgun (WGS) entry which is preliminary data.</text>
</comment>
<dbReference type="GO" id="GO:0016020">
    <property type="term" value="C:membrane"/>
    <property type="evidence" value="ECO:0007669"/>
    <property type="project" value="InterPro"/>
</dbReference>
<feature type="disulfide bond" evidence="5">
    <location>
        <begin position="490"/>
        <end position="554"/>
    </location>
</feature>
<sequence length="983" mass="108920">MVYSSLEDKGGVIWMKNIQCIGNETSLVLCDHKNWKNHNCTNGHLAGVECRVPEVRLVGGTASYEGRVEISYDSTWGTICHDYWELPEASVLCRQLGFEGALLALRSAAFGQGSGIIWMDDVHCVGNETVITQCKHKGWRVTDCDHSKDAGVICAPKVRLGGETYATHGLVQVYHNKAWGWICNQQWDDKDADVVCKGLGYENATLMYSNPVDKGGIIWMNYVQCNGSERSLVSCAHDGWQDHSCAKGQLAGVVCSIPQVRLVNGTAPYNGRAEIFYNGEWGTICHDYWDNPETNVFCRQLGFEGAITGLRSAAFGEGSGMIWMDDINCTGQETAISQCVHKGWRVTDCKHSQDAGVICIPKVRLGGDKYLGEGLVQVYHEKTWGWICYEKWDKQNADVLCRELGYTNASSSYSSSANRVGKVWMNNVQCQGTERSLFLCAHDGWRSHSCTNGQVAGVFCAVPEVRLVGGTATYKGRVEIFFNGAWGTICHDYWELPEANVICRQLGFDGGLLALRNAAYGQGSGIIWMDNVNCTGKEEAISRCKHKGWRVSDCDHTQDASVICTPKVRLGNDVFASDGLVQVYHSKTWGWICDQQWDQNDADVVCRELGYTNALSTYSQPSSKHGNVWMNNVHCVGNETSLFLCRHDGWKRHHCHSSQLAGVVCKTPKVRLVGGAASYQGRVELFYDGVWGTICHDYWEMPEANVVCRQLGFERALEALRSAAFGEGSGVIWMDNVNCTGSETAITRCKHNGWRTTDCTHKQDASVICTPKVRLGEKLLAHQGVVQVYYNKTWGWICDKEWDKYDANVVCRQLGFANATNTYSTSIAKGGSVWMDSVQCTGNETALLLCAHDGWKNHRCANGQIAGVVCSVPEVRLVNGAVPYEGRVEILYHGIWGTVCDDFWDLLDAHVVCRQLGFDGARESLFSAAFGQGTGVIWLDDVGCYGNETAIFRCRHKGWRGSNCGHWEDASVRCIPPAESKQI</sequence>
<feature type="disulfide bond" evidence="5">
    <location>
        <begin position="840"/>
        <end position="850"/>
    </location>
</feature>
<feature type="domain" description="SRCR" evidence="6">
    <location>
        <begin position="568"/>
        <end position="666"/>
    </location>
</feature>
<dbReference type="PANTHER" id="PTHR19331:SF465">
    <property type="entry name" value="EGG PEPTIDE SPERACT RECEPTOR"/>
    <property type="match status" value="1"/>
</dbReference>
<evidence type="ECO:0000256" key="1">
    <source>
        <dbReference type="ARBA" id="ARBA00022729"/>
    </source>
</evidence>
<dbReference type="FunFam" id="3.10.250.10:FF:000001">
    <property type="entry name" value="Lysyl oxidase 4 isoform X1"/>
    <property type="match status" value="3"/>
</dbReference>
<evidence type="ECO:0000256" key="2">
    <source>
        <dbReference type="ARBA" id="ARBA00022737"/>
    </source>
</evidence>
<evidence type="ECO:0000256" key="4">
    <source>
        <dbReference type="ARBA" id="ARBA00023180"/>
    </source>
</evidence>
<feature type="disulfide bond" evidence="5">
    <location>
        <begin position="900"/>
        <end position="964"/>
    </location>
</feature>
<keyword evidence="3 5" id="KW-1015">Disulfide bond</keyword>
<comment type="caution">
    <text evidence="5">Lacks conserved residue(s) required for the propagation of feature annotation.</text>
</comment>
<feature type="disulfide bond" evidence="5">
    <location>
        <begin position="708"/>
        <end position="769"/>
    </location>
</feature>
<keyword evidence="8" id="KW-1185">Reference proteome</keyword>
<feature type="disulfide bond" evidence="5">
    <location>
        <begin position="944"/>
        <end position="954"/>
    </location>
</feature>
<dbReference type="InterPro" id="IPR036772">
    <property type="entry name" value="SRCR-like_dom_sf"/>
</dbReference>
<feature type="disulfide bond" evidence="5">
    <location>
        <begin position="93"/>
        <end position="154"/>
    </location>
</feature>
<keyword evidence="4" id="KW-0325">Glycoprotein</keyword>
<feature type="disulfide bond" evidence="5">
    <location>
        <begin position="430"/>
        <end position="440"/>
    </location>
</feature>
<evidence type="ECO:0000259" key="6">
    <source>
        <dbReference type="PROSITE" id="PS50287"/>
    </source>
</evidence>
<dbReference type="Pfam" id="PF00530">
    <property type="entry name" value="SRCR"/>
    <property type="match status" value="10"/>
</dbReference>
<feature type="domain" description="SRCR" evidence="6">
    <location>
        <begin position="13"/>
        <end position="51"/>
    </location>
</feature>
<dbReference type="PANTHER" id="PTHR19331">
    <property type="entry name" value="SCAVENGER RECEPTOR DOMAIN-CONTAINING"/>
    <property type="match status" value="1"/>
</dbReference>
<feature type="disulfide bond" evidence="5">
    <location>
        <begin position="913"/>
        <end position="974"/>
    </location>
</feature>
<feature type="disulfide bond" evidence="5">
    <location>
        <begin position="503"/>
        <end position="564"/>
    </location>
</feature>
<feature type="disulfide bond" evidence="5">
    <location>
        <begin position="225"/>
        <end position="235"/>
    </location>
</feature>
<dbReference type="EMBL" id="CALNXJ010000091">
    <property type="protein sequence ID" value="CAH3163249.1"/>
    <property type="molecule type" value="Genomic_DNA"/>
</dbReference>
<feature type="domain" description="SRCR" evidence="6">
    <location>
        <begin position="465"/>
        <end position="565"/>
    </location>
</feature>
<feature type="disulfide bond" evidence="5">
    <location>
        <begin position="20"/>
        <end position="30"/>
    </location>
</feature>
<feature type="disulfide bond" evidence="5">
    <location>
        <begin position="80"/>
        <end position="144"/>
    </location>
</feature>
<feature type="domain" description="SRCR" evidence="6">
    <location>
        <begin position="670"/>
        <end position="770"/>
    </location>
</feature>
<feature type="disulfide bond" evidence="5">
    <location>
        <begin position="695"/>
        <end position="759"/>
    </location>
</feature>
<feature type="disulfide bond" evidence="5">
    <location>
        <begin position="739"/>
        <end position="749"/>
    </location>
</feature>
<feature type="domain" description="SRCR" evidence="6">
    <location>
        <begin position="875"/>
        <end position="975"/>
    </location>
</feature>
<dbReference type="SUPFAM" id="SSF56487">
    <property type="entry name" value="SRCR-like"/>
    <property type="match status" value="10"/>
</dbReference>
<dbReference type="Gene3D" id="3.10.250.10">
    <property type="entry name" value="SRCR-like domain"/>
    <property type="match status" value="10"/>
</dbReference>
<evidence type="ECO:0000313" key="7">
    <source>
        <dbReference type="EMBL" id="CAH3163249.1"/>
    </source>
</evidence>
<dbReference type="FunFam" id="3.10.250.10:FF:000006">
    <property type="entry name" value="neurotrypsin isoform X2"/>
    <property type="match status" value="2"/>
</dbReference>
<dbReference type="FunFam" id="3.10.250.10:FF:000019">
    <property type="entry name" value="Neurotrypsin"/>
    <property type="match status" value="4"/>
</dbReference>
<accession>A0AAU9XZ88</accession>
<proteinExistence type="predicted"/>
<feature type="disulfide bond" evidence="5">
    <location>
        <begin position="124"/>
        <end position="134"/>
    </location>
</feature>
<feature type="domain" description="SRCR" evidence="6">
    <location>
        <begin position="773"/>
        <end position="871"/>
    </location>
</feature>
<feature type="disulfide bond" evidence="5">
    <location>
        <begin position="298"/>
        <end position="359"/>
    </location>
</feature>
<dbReference type="PROSITE" id="PS50287">
    <property type="entry name" value="SRCR_2"/>
    <property type="match status" value="10"/>
</dbReference>
<dbReference type="PROSITE" id="PS00420">
    <property type="entry name" value="SRCR_1"/>
    <property type="match status" value="5"/>
</dbReference>
<organism evidence="7 8">
    <name type="scientific">Pocillopora meandrina</name>
    <dbReference type="NCBI Taxonomy" id="46732"/>
    <lineage>
        <taxon>Eukaryota</taxon>
        <taxon>Metazoa</taxon>
        <taxon>Cnidaria</taxon>
        <taxon>Anthozoa</taxon>
        <taxon>Hexacorallia</taxon>
        <taxon>Scleractinia</taxon>
        <taxon>Astrocoeniina</taxon>
        <taxon>Pocilloporidae</taxon>
        <taxon>Pocillopora</taxon>
    </lineage>
</organism>
<feature type="domain" description="SRCR" evidence="6">
    <location>
        <begin position="158"/>
        <end position="256"/>
    </location>
</feature>
<reference evidence="7 8" key="1">
    <citation type="submission" date="2022-05" db="EMBL/GenBank/DDBJ databases">
        <authorList>
            <consortium name="Genoscope - CEA"/>
            <person name="William W."/>
        </authorList>
    </citation>
    <scope>NUCLEOTIDE SEQUENCE [LARGE SCALE GENOMIC DNA]</scope>
</reference>
<feature type="disulfide bond" evidence="5">
    <location>
        <begin position="534"/>
        <end position="544"/>
    </location>
</feature>
<feature type="domain" description="SRCR" evidence="6">
    <location>
        <begin position="55"/>
        <end position="155"/>
    </location>
</feature>
<evidence type="ECO:0000313" key="8">
    <source>
        <dbReference type="Proteomes" id="UP001159428"/>
    </source>
</evidence>
<feature type="disulfide bond" evidence="5">
    <location>
        <begin position="329"/>
        <end position="339"/>
    </location>
</feature>
<dbReference type="PRINTS" id="PR00258">
    <property type="entry name" value="SPERACTRCPTR"/>
</dbReference>
<name>A0AAU9XZ88_9CNID</name>
<keyword evidence="1" id="KW-0732">Signal</keyword>